<comment type="similarity">
    <text evidence="2 7">Belongs to the sodium:solute symporter (SSF) (TC 2.A.21) family.</text>
</comment>
<evidence type="ECO:0000256" key="1">
    <source>
        <dbReference type="ARBA" id="ARBA00004141"/>
    </source>
</evidence>
<dbReference type="OMA" id="LGANWLT"/>
<feature type="transmembrane region" description="Helical" evidence="8">
    <location>
        <begin position="156"/>
        <end position="174"/>
    </location>
</feature>
<dbReference type="InterPro" id="IPR031155">
    <property type="entry name" value="DUR"/>
</dbReference>
<feature type="transmembrane region" description="Helical" evidence="8">
    <location>
        <begin position="62"/>
        <end position="80"/>
    </location>
</feature>
<dbReference type="OrthoDB" id="6132759at2759"/>
<dbReference type="PANTHER" id="PTHR46154">
    <property type="match status" value="1"/>
</dbReference>
<feature type="transmembrane region" description="Helical" evidence="8">
    <location>
        <begin position="520"/>
        <end position="539"/>
    </location>
</feature>
<dbReference type="GO" id="GO:0071918">
    <property type="term" value="P:urea transmembrane transport"/>
    <property type="evidence" value="ECO:0000318"/>
    <property type="project" value="GO_Central"/>
</dbReference>
<dbReference type="AlphaFoldDB" id="A0A1Y1IAL7"/>
<keyword evidence="6 8" id="KW-0472">Membrane</keyword>
<accession>A0A1Y1IAL7</accession>
<dbReference type="CDD" id="cd11476">
    <property type="entry name" value="SLC5sbd_DUR3"/>
    <property type="match status" value="1"/>
</dbReference>
<evidence type="ECO:0000313" key="9">
    <source>
        <dbReference type="EMBL" id="GAQ85757.1"/>
    </source>
</evidence>
<sequence length="633" mass="68228">MRQASFFEDKHVLSLGFGYMVVLGLGLFFSVFTAALVQHGRAKFQNGAHRQCYCVPGISGPFWYASGATVQVLLFGVMAIEIKRKAPTAHTICEVVRARAESTWIAVKTASMRLTDLDVEQTAFFRDLIVLSFLKPLGVIFYTLSGGLKATFLASYVHSIIIHIALMMFIWIVYATDSDLGSPKAVYNALKAVSSKTRDCLDIPDGQKCGPVAGNHKGTYLTMLSNGGLTFGIINIVGNFGTVFVDNGYWQSAIAARPSSSHKGYLLGGLVWFAVPFALASSLGLAAVALDLPLTADEANAGLLPPAAAIQLMGQSGAGLLLVMLFMAVTSAGSAELIAVSSLITYDIYRTYINPKASGKQILAVSRYCVLGFGLFMGVLAIALQKAGVSLGWMYEAMGCLIGSAVFPVAFLLLWRKANAIGALAGAIIGMIAGVITWLVVAQVDNGALNLYTTGKDGPMLAGNLVSILTGGIIHITSSLIWPQNFDWDKMKQITLVENDASDLPDDEYDPAKLAHAKWWIIKWGCTFSFVMLILWPVATLPAREFGIVYWTFWVVIVLAWGTIASVVIIVLPLYESWAGISLVLSGLFTSDVLYKKVEDLDAKIDAIIRSNPSYEAAYLHPGTKEVSPPPED</sequence>
<dbReference type="GO" id="GO:0005886">
    <property type="term" value="C:plasma membrane"/>
    <property type="evidence" value="ECO:0000318"/>
    <property type="project" value="GO_Central"/>
</dbReference>
<dbReference type="InterPro" id="IPR001734">
    <property type="entry name" value="Na/solute_symporter"/>
</dbReference>
<evidence type="ECO:0000256" key="5">
    <source>
        <dbReference type="ARBA" id="ARBA00022989"/>
    </source>
</evidence>
<keyword evidence="3" id="KW-0813">Transport</keyword>
<evidence type="ECO:0000256" key="4">
    <source>
        <dbReference type="ARBA" id="ARBA00022692"/>
    </source>
</evidence>
<proteinExistence type="inferred from homology"/>
<dbReference type="Proteomes" id="UP000054558">
    <property type="component" value="Unassembled WGS sequence"/>
</dbReference>
<reference evidence="9 10" key="1">
    <citation type="journal article" date="2014" name="Nat. Commun.">
        <title>Klebsormidium flaccidum genome reveals primary factors for plant terrestrial adaptation.</title>
        <authorList>
            <person name="Hori K."/>
            <person name="Maruyama F."/>
            <person name="Fujisawa T."/>
            <person name="Togashi T."/>
            <person name="Yamamoto N."/>
            <person name="Seo M."/>
            <person name="Sato S."/>
            <person name="Yamada T."/>
            <person name="Mori H."/>
            <person name="Tajima N."/>
            <person name="Moriyama T."/>
            <person name="Ikeuchi M."/>
            <person name="Watanabe M."/>
            <person name="Wada H."/>
            <person name="Kobayashi K."/>
            <person name="Saito M."/>
            <person name="Masuda T."/>
            <person name="Sasaki-Sekimoto Y."/>
            <person name="Mashiguchi K."/>
            <person name="Awai K."/>
            <person name="Shimojima M."/>
            <person name="Masuda S."/>
            <person name="Iwai M."/>
            <person name="Nobusawa T."/>
            <person name="Narise T."/>
            <person name="Kondo S."/>
            <person name="Saito H."/>
            <person name="Sato R."/>
            <person name="Murakawa M."/>
            <person name="Ihara Y."/>
            <person name="Oshima-Yamada Y."/>
            <person name="Ohtaka K."/>
            <person name="Satoh M."/>
            <person name="Sonobe K."/>
            <person name="Ishii M."/>
            <person name="Ohtani R."/>
            <person name="Kanamori-Sato M."/>
            <person name="Honoki R."/>
            <person name="Miyazaki D."/>
            <person name="Mochizuki H."/>
            <person name="Umetsu J."/>
            <person name="Higashi K."/>
            <person name="Shibata D."/>
            <person name="Kamiya Y."/>
            <person name="Sato N."/>
            <person name="Nakamura Y."/>
            <person name="Tabata S."/>
            <person name="Ida S."/>
            <person name="Kurokawa K."/>
            <person name="Ohta H."/>
        </authorList>
    </citation>
    <scope>NUCLEOTIDE SEQUENCE [LARGE SCALE GENOMIC DNA]</scope>
    <source>
        <strain evidence="9 10">NIES-2285</strain>
    </source>
</reference>
<keyword evidence="5 8" id="KW-1133">Transmembrane helix</keyword>
<evidence type="ECO:0000313" key="10">
    <source>
        <dbReference type="Proteomes" id="UP000054558"/>
    </source>
</evidence>
<comment type="subcellular location">
    <subcellularLocation>
        <location evidence="1">Membrane</location>
        <topology evidence="1">Multi-pass membrane protein</topology>
    </subcellularLocation>
</comment>
<evidence type="ECO:0000256" key="3">
    <source>
        <dbReference type="ARBA" id="ARBA00022448"/>
    </source>
</evidence>
<dbReference type="Pfam" id="PF00474">
    <property type="entry name" value="SSF"/>
    <property type="match status" value="1"/>
</dbReference>
<evidence type="ECO:0000256" key="6">
    <source>
        <dbReference type="ARBA" id="ARBA00023136"/>
    </source>
</evidence>
<keyword evidence="4 8" id="KW-0812">Transmembrane</keyword>
<dbReference type="PANTHER" id="PTHR46154:SF4">
    <property type="entry name" value="UREA ACTIVE TRANSPORTER"/>
    <property type="match status" value="1"/>
</dbReference>
<name>A0A1Y1IAL7_KLENI</name>
<dbReference type="STRING" id="105231.A0A1Y1IAL7"/>
<dbReference type="InterPro" id="IPR038377">
    <property type="entry name" value="Na/Glc_symporter_sf"/>
</dbReference>
<feature type="transmembrane region" description="Helical" evidence="8">
    <location>
        <begin position="265"/>
        <end position="290"/>
    </location>
</feature>
<feature type="transmembrane region" description="Helical" evidence="8">
    <location>
        <begin position="551"/>
        <end position="575"/>
    </location>
</feature>
<dbReference type="PROSITE" id="PS50283">
    <property type="entry name" value="NA_SOLUT_SYMP_3"/>
    <property type="match status" value="1"/>
</dbReference>
<evidence type="ECO:0000256" key="2">
    <source>
        <dbReference type="ARBA" id="ARBA00006434"/>
    </source>
</evidence>
<gene>
    <name evidence="9" type="ORF">KFL_002530020</name>
</gene>
<feature type="transmembrane region" description="Helical" evidence="8">
    <location>
        <begin position="320"/>
        <end position="344"/>
    </location>
</feature>
<feature type="transmembrane region" description="Helical" evidence="8">
    <location>
        <begin position="461"/>
        <end position="482"/>
    </location>
</feature>
<evidence type="ECO:0000256" key="7">
    <source>
        <dbReference type="RuleBase" id="RU362091"/>
    </source>
</evidence>
<organism evidence="9 10">
    <name type="scientific">Klebsormidium nitens</name>
    <name type="common">Green alga</name>
    <name type="synonym">Ulothrix nitens</name>
    <dbReference type="NCBI Taxonomy" id="105231"/>
    <lineage>
        <taxon>Eukaryota</taxon>
        <taxon>Viridiplantae</taxon>
        <taxon>Streptophyta</taxon>
        <taxon>Klebsormidiophyceae</taxon>
        <taxon>Klebsormidiales</taxon>
        <taxon>Klebsormidiaceae</taxon>
        <taxon>Klebsormidium</taxon>
    </lineage>
</organism>
<protein>
    <submittedName>
        <fullName evidence="9">Solute:sodium symporters</fullName>
    </submittedName>
</protein>
<feature type="transmembrane region" description="Helical" evidence="8">
    <location>
        <begin position="123"/>
        <end position="144"/>
    </location>
</feature>
<feature type="transmembrane region" description="Helical" evidence="8">
    <location>
        <begin position="421"/>
        <end position="441"/>
    </location>
</feature>
<feature type="transmembrane region" description="Helical" evidence="8">
    <location>
        <begin position="12"/>
        <end position="37"/>
    </location>
</feature>
<dbReference type="GO" id="GO:0015204">
    <property type="term" value="F:urea transmembrane transporter activity"/>
    <property type="evidence" value="ECO:0000318"/>
    <property type="project" value="GO_Central"/>
</dbReference>
<evidence type="ECO:0000256" key="8">
    <source>
        <dbReference type="SAM" id="Phobius"/>
    </source>
</evidence>
<feature type="transmembrane region" description="Helical" evidence="8">
    <location>
        <begin position="393"/>
        <end position="414"/>
    </location>
</feature>
<feature type="transmembrane region" description="Helical" evidence="8">
    <location>
        <begin position="365"/>
        <end position="387"/>
    </location>
</feature>
<dbReference type="Gene3D" id="1.20.1730.10">
    <property type="entry name" value="Sodium/glucose cotransporter"/>
    <property type="match status" value="1"/>
</dbReference>
<keyword evidence="10" id="KW-1185">Reference proteome</keyword>
<dbReference type="EMBL" id="DF237202">
    <property type="protein sequence ID" value="GAQ85757.1"/>
    <property type="molecule type" value="Genomic_DNA"/>
</dbReference>